<dbReference type="eggNOG" id="COG0251">
    <property type="taxonomic scope" value="Bacteria"/>
</dbReference>
<evidence type="ECO:0000313" key="2">
    <source>
        <dbReference type="EMBL" id="ADG73331.1"/>
    </source>
</evidence>
<dbReference type="STRING" id="446466.Cfla_0414"/>
<sequence>MIRPSEDDDDRRPVDVELSIAVHRSMGRDAGRELRLAPDERPGEVDPPWTRRELEAAVSHMSREVGRVALEPGASVGQDASRICRHLTDLYPALADDALRVGAWVSVAGTTAAGPDGAPVGGDDIAEQTREAVRRIEAALEQVGAGLGDVVRTRMYVTDISRWEEVGRAHGEFFADVRPASSMVEVSALIDPRLLVGVEADAVLG</sequence>
<dbReference type="EMBL" id="CP001964">
    <property type="protein sequence ID" value="ADG73331.1"/>
    <property type="molecule type" value="Genomic_DNA"/>
</dbReference>
<dbReference type="Pfam" id="PF01042">
    <property type="entry name" value="Ribonuc_L-PSP"/>
    <property type="match status" value="1"/>
</dbReference>
<dbReference type="PANTHER" id="PTHR43857:SF1">
    <property type="entry name" value="YJGH FAMILY PROTEIN"/>
    <property type="match status" value="1"/>
</dbReference>
<dbReference type="AlphaFoldDB" id="D5UHQ7"/>
<keyword evidence="3" id="KW-1185">Reference proteome</keyword>
<organism evidence="2 3">
    <name type="scientific">Cellulomonas flavigena (strain ATCC 482 / DSM 20109 / BCRC 11376 / JCM 18109 / NBRC 3775 / NCIMB 8073 / NRS 134)</name>
    <dbReference type="NCBI Taxonomy" id="446466"/>
    <lineage>
        <taxon>Bacteria</taxon>
        <taxon>Bacillati</taxon>
        <taxon>Actinomycetota</taxon>
        <taxon>Actinomycetes</taxon>
        <taxon>Micrococcales</taxon>
        <taxon>Cellulomonadaceae</taxon>
        <taxon>Cellulomonas</taxon>
    </lineage>
</organism>
<protein>
    <submittedName>
        <fullName evidence="2">Endoribonuclease L-PSP</fullName>
    </submittedName>
</protein>
<name>D5UHQ7_CELFN</name>
<dbReference type="Gene3D" id="3.30.1330.40">
    <property type="entry name" value="RutC-like"/>
    <property type="match status" value="1"/>
</dbReference>
<dbReference type="PANTHER" id="PTHR43857">
    <property type="entry name" value="BLR7761 PROTEIN"/>
    <property type="match status" value="1"/>
</dbReference>
<dbReference type="HOGENOM" id="CLU_1335550_0_0_11"/>
<dbReference type="CDD" id="cd06154">
    <property type="entry name" value="YjgF_YER057c_UK114_like_6"/>
    <property type="match status" value="1"/>
</dbReference>
<dbReference type="InterPro" id="IPR035959">
    <property type="entry name" value="RutC-like_sf"/>
</dbReference>
<dbReference type="SUPFAM" id="SSF55298">
    <property type="entry name" value="YjgF-like"/>
    <property type="match status" value="1"/>
</dbReference>
<proteinExistence type="predicted"/>
<dbReference type="KEGG" id="cfl:Cfla_0414"/>
<feature type="region of interest" description="Disordered" evidence="1">
    <location>
        <begin position="28"/>
        <end position="47"/>
    </location>
</feature>
<accession>D5UHQ7</accession>
<gene>
    <name evidence="2" type="ordered locus">Cfla_0414</name>
</gene>
<dbReference type="Proteomes" id="UP000000849">
    <property type="component" value="Chromosome"/>
</dbReference>
<evidence type="ECO:0000256" key="1">
    <source>
        <dbReference type="SAM" id="MobiDB-lite"/>
    </source>
</evidence>
<evidence type="ECO:0000313" key="3">
    <source>
        <dbReference type="Proteomes" id="UP000000849"/>
    </source>
</evidence>
<reference evidence="2 3" key="1">
    <citation type="journal article" date="2010" name="Stand. Genomic Sci.">
        <title>Complete genome sequence of Cellulomonas flavigena type strain (134).</title>
        <authorList>
            <person name="Abt B."/>
            <person name="Foster B."/>
            <person name="Lapidus A."/>
            <person name="Clum A."/>
            <person name="Sun H."/>
            <person name="Pukall R."/>
            <person name="Lucas S."/>
            <person name="Glavina Del Rio T."/>
            <person name="Nolan M."/>
            <person name="Tice H."/>
            <person name="Cheng J.F."/>
            <person name="Pitluck S."/>
            <person name="Liolios K."/>
            <person name="Ivanova N."/>
            <person name="Mavromatis K."/>
            <person name="Ovchinnikova G."/>
            <person name="Pati A."/>
            <person name="Goodwin L."/>
            <person name="Chen A."/>
            <person name="Palaniappan K."/>
            <person name="Land M."/>
            <person name="Hauser L."/>
            <person name="Chang Y.J."/>
            <person name="Jeffries C.D."/>
            <person name="Rohde M."/>
            <person name="Goker M."/>
            <person name="Woyke T."/>
            <person name="Bristow J."/>
            <person name="Eisen J.A."/>
            <person name="Markowitz V."/>
            <person name="Hugenholtz P."/>
            <person name="Kyrpides N.C."/>
            <person name="Klenk H.P."/>
        </authorList>
    </citation>
    <scope>NUCLEOTIDE SEQUENCE [LARGE SCALE GENOMIC DNA]</scope>
    <source>
        <strain evidence="3">ATCC 482 / DSM 20109 / BCRC 11376 / JCM 18109 / NBRC 3775 / NCIMB 8073 / NRS 134</strain>
    </source>
</reference>
<dbReference type="InterPro" id="IPR006175">
    <property type="entry name" value="YjgF/YER057c/UK114"/>
</dbReference>